<feature type="domain" description="SusD-like N-terminal" evidence="7">
    <location>
        <begin position="25"/>
        <end position="228"/>
    </location>
</feature>
<keyword evidence="5" id="KW-0998">Cell outer membrane</keyword>
<protein>
    <recommendedName>
        <fullName evidence="10">Starch-binding protein</fullName>
    </recommendedName>
</protein>
<dbReference type="Gene3D" id="1.25.40.390">
    <property type="match status" value="1"/>
</dbReference>
<name>A0A512BHQ2_9BACT</name>
<dbReference type="InterPro" id="IPR012944">
    <property type="entry name" value="SusD_RagB_dom"/>
</dbReference>
<accession>A0A512BHQ2</accession>
<comment type="caution">
    <text evidence="8">The sequence shown here is derived from an EMBL/GenBank/DDBJ whole genome shotgun (WGS) entry which is preliminary data.</text>
</comment>
<sequence length="617" mass="70290">MKIRKYLSLIILPGAILLFNSCSKFLDRQPDNQIDEQAAFSNWDQVNGAANRLYRDMRERDRGIVGLQDFSISGITDECKGTQVEQAIPDQFNFGSFGPSIGMPSKANGMYWNDFYTSIRRANVFIAGVEKYKSPDNPLQPGDLKNRVAEVRFIRAYLHFLATRWYGDIVYMDRVADLAGDVAFVREPWPTFLKKILADLDFAIAELPARHLDIEYGRVDKGAAMALKAIILYMNASPMYNGGKLPGNDSRAGRETYSAYDESKWKLAADAAKAVMDLKNNAAPRYSLYAGKGSDFQAESNNKVYARIKQIYIDGASLQNEYILILTNNKNEAWQGDHIPPSYGGGSRLQPLQEQVDEYEFIGNDGFGYATYDPQAKAKGFDENLPYEKRDPRFYSDIMYHGSTYQNKIINTATGADRIGASNATSTGYYLRKFYHEDWKRSGGWQLHFPAIRLPEIQLIYAEAMNKLSGGSPEAYTVLNNLRARSFMAPVPPGLDQAALHKYIQRERRVELFYENKRYFYARWNLEPDSPEELAREAAYKASPNPPSVWPYPRVQRYAHGMRPVADPTGTFDVQGVKYKMQRFKLEDRVFTSKNYYFPLVTSEITNAPTLKQSPNW</sequence>
<comment type="subcellular location">
    <subcellularLocation>
        <location evidence="1">Cell outer membrane</location>
    </subcellularLocation>
</comment>
<evidence type="ECO:0000313" key="9">
    <source>
        <dbReference type="Proteomes" id="UP000321513"/>
    </source>
</evidence>
<dbReference type="SUPFAM" id="SSF48452">
    <property type="entry name" value="TPR-like"/>
    <property type="match status" value="1"/>
</dbReference>
<evidence type="ECO:0000256" key="2">
    <source>
        <dbReference type="ARBA" id="ARBA00006275"/>
    </source>
</evidence>
<comment type="similarity">
    <text evidence="2">Belongs to the SusD family.</text>
</comment>
<keyword evidence="3" id="KW-0732">Signal</keyword>
<dbReference type="Pfam" id="PF07980">
    <property type="entry name" value="SusD_RagB"/>
    <property type="match status" value="1"/>
</dbReference>
<evidence type="ECO:0000256" key="4">
    <source>
        <dbReference type="ARBA" id="ARBA00023136"/>
    </source>
</evidence>
<dbReference type="OrthoDB" id="608091at2"/>
<keyword evidence="9" id="KW-1185">Reference proteome</keyword>
<dbReference type="AlphaFoldDB" id="A0A512BHQ2"/>
<evidence type="ECO:0000256" key="1">
    <source>
        <dbReference type="ARBA" id="ARBA00004442"/>
    </source>
</evidence>
<gene>
    <name evidence="8" type="ORF">SAE01_39760</name>
</gene>
<keyword evidence="4" id="KW-0472">Membrane</keyword>
<dbReference type="RefSeq" id="WP_147205586.1">
    <property type="nucleotide sequence ID" value="NZ_BJYT01000022.1"/>
</dbReference>
<dbReference type="GO" id="GO:0009279">
    <property type="term" value="C:cell outer membrane"/>
    <property type="evidence" value="ECO:0007669"/>
    <property type="project" value="UniProtKB-SubCell"/>
</dbReference>
<reference evidence="8 9" key="1">
    <citation type="submission" date="2019-07" db="EMBL/GenBank/DDBJ databases">
        <title>Whole genome shotgun sequence of Segetibacter aerophilus NBRC 106135.</title>
        <authorList>
            <person name="Hosoyama A."/>
            <person name="Uohara A."/>
            <person name="Ohji S."/>
            <person name="Ichikawa N."/>
        </authorList>
    </citation>
    <scope>NUCLEOTIDE SEQUENCE [LARGE SCALE GENOMIC DNA]</scope>
    <source>
        <strain evidence="8 9">NBRC 106135</strain>
    </source>
</reference>
<evidence type="ECO:0008006" key="10">
    <source>
        <dbReference type="Google" id="ProtNLM"/>
    </source>
</evidence>
<dbReference type="InterPro" id="IPR011990">
    <property type="entry name" value="TPR-like_helical_dom_sf"/>
</dbReference>
<evidence type="ECO:0000313" key="8">
    <source>
        <dbReference type="EMBL" id="GEO11480.1"/>
    </source>
</evidence>
<feature type="domain" description="RagB/SusD" evidence="6">
    <location>
        <begin position="327"/>
        <end position="617"/>
    </location>
</feature>
<evidence type="ECO:0000259" key="6">
    <source>
        <dbReference type="Pfam" id="PF07980"/>
    </source>
</evidence>
<proteinExistence type="inferred from homology"/>
<evidence type="ECO:0000259" key="7">
    <source>
        <dbReference type="Pfam" id="PF14322"/>
    </source>
</evidence>
<dbReference type="EMBL" id="BJYT01000022">
    <property type="protein sequence ID" value="GEO11480.1"/>
    <property type="molecule type" value="Genomic_DNA"/>
</dbReference>
<dbReference type="Pfam" id="PF14322">
    <property type="entry name" value="SusD-like_3"/>
    <property type="match status" value="1"/>
</dbReference>
<dbReference type="InterPro" id="IPR033985">
    <property type="entry name" value="SusD-like_N"/>
</dbReference>
<dbReference type="Proteomes" id="UP000321513">
    <property type="component" value="Unassembled WGS sequence"/>
</dbReference>
<evidence type="ECO:0000256" key="3">
    <source>
        <dbReference type="ARBA" id="ARBA00022729"/>
    </source>
</evidence>
<organism evidence="8 9">
    <name type="scientific">Segetibacter aerophilus</name>
    <dbReference type="NCBI Taxonomy" id="670293"/>
    <lineage>
        <taxon>Bacteria</taxon>
        <taxon>Pseudomonadati</taxon>
        <taxon>Bacteroidota</taxon>
        <taxon>Chitinophagia</taxon>
        <taxon>Chitinophagales</taxon>
        <taxon>Chitinophagaceae</taxon>
        <taxon>Segetibacter</taxon>
    </lineage>
</organism>
<evidence type="ECO:0000256" key="5">
    <source>
        <dbReference type="ARBA" id="ARBA00023237"/>
    </source>
</evidence>